<evidence type="ECO:0000256" key="2">
    <source>
        <dbReference type="SAM" id="SignalP"/>
    </source>
</evidence>
<keyword evidence="2" id="KW-0732">Signal</keyword>
<feature type="signal peptide" evidence="2">
    <location>
        <begin position="1"/>
        <end position="20"/>
    </location>
</feature>
<evidence type="ECO:0000256" key="1">
    <source>
        <dbReference type="SAM" id="MobiDB-lite"/>
    </source>
</evidence>
<feature type="compositionally biased region" description="Low complexity" evidence="1">
    <location>
        <begin position="85"/>
        <end position="96"/>
    </location>
</feature>
<name>A0AAD9HV13_9PEZI</name>
<sequence>MKFSTAAFIAIGFLAGNVVAAPAVQSNDVALPIEARARGSVANDAAVIDARAERRANGAGKGKSGVNANILAARAANDKNKNNKNKNNNKAAAAAAAKKKKNNNNNNAAAAKAEAKFNGLACTNGKGAGTCNNGGQCTVNGKTAQIAGQCGVAAAAAAGAKKAN</sequence>
<accession>A0AAD9HV13</accession>
<keyword evidence="4" id="KW-1185">Reference proteome</keyword>
<evidence type="ECO:0000313" key="3">
    <source>
        <dbReference type="EMBL" id="KAK2034806.1"/>
    </source>
</evidence>
<dbReference type="EMBL" id="MU842812">
    <property type="protein sequence ID" value="KAK2034806.1"/>
    <property type="molecule type" value="Genomic_DNA"/>
</dbReference>
<reference evidence="3" key="1">
    <citation type="submission" date="2021-06" db="EMBL/GenBank/DDBJ databases">
        <title>Comparative genomics, transcriptomics and evolutionary studies reveal genomic signatures of adaptation to plant cell wall in hemibiotrophic fungi.</title>
        <authorList>
            <consortium name="DOE Joint Genome Institute"/>
            <person name="Baroncelli R."/>
            <person name="Diaz J.F."/>
            <person name="Benocci T."/>
            <person name="Peng M."/>
            <person name="Battaglia E."/>
            <person name="Haridas S."/>
            <person name="Andreopoulos W."/>
            <person name="Labutti K."/>
            <person name="Pangilinan J."/>
            <person name="Floch G.L."/>
            <person name="Makela M.R."/>
            <person name="Henrissat B."/>
            <person name="Grigoriev I.V."/>
            <person name="Crouch J.A."/>
            <person name="De Vries R.P."/>
            <person name="Sukno S.A."/>
            <person name="Thon M.R."/>
        </authorList>
    </citation>
    <scope>NUCLEOTIDE SEQUENCE</scope>
    <source>
        <strain evidence="3">MAFF235873</strain>
    </source>
</reference>
<evidence type="ECO:0000313" key="4">
    <source>
        <dbReference type="Proteomes" id="UP001232148"/>
    </source>
</evidence>
<proteinExistence type="predicted"/>
<dbReference type="AlphaFoldDB" id="A0AAD9HV13"/>
<protein>
    <submittedName>
        <fullName evidence="3">Uncharacterized protein</fullName>
    </submittedName>
</protein>
<organism evidence="3 4">
    <name type="scientific">Colletotrichum zoysiae</name>
    <dbReference type="NCBI Taxonomy" id="1216348"/>
    <lineage>
        <taxon>Eukaryota</taxon>
        <taxon>Fungi</taxon>
        <taxon>Dikarya</taxon>
        <taxon>Ascomycota</taxon>
        <taxon>Pezizomycotina</taxon>
        <taxon>Sordariomycetes</taxon>
        <taxon>Hypocreomycetidae</taxon>
        <taxon>Glomerellales</taxon>
        <taxon>Glomerellaceae</taxon>
        <taxon>Colletotrichum</taxon>
        <taxon>Colletotrichum graminicola species complex</taxon>
    </lineage>
</organism>
<feature type="region of interest" description="Disordered" evidence="1">
    <location>
        <begin position="76"/>
        <end position="104"/>
    </location>
</feature>
<comment type="caution">
    <text evidence="3">The sequence shown here is derived from an EMBL/GenBank/DDBJ whole genome shotgun (WGS) entry which is preliminary data.</text>
</comment>
<feature type="chain" id="PRO_5042048622" evidence="2">
    <location>
        <begin position="21"/>
        <end position="164"/>
    </location>
</feature>
<dbReference type="Proteomes" id="UP001232148">
    <property type="component" value="Unassembled WGS sequence"/>
</dbReference>
<gene>
    <name evidence="3" type="ORF">LX32DRAFT_669700</name>
</gene>